<accession>A0A3P6S1V3</accession>
<proteinExistence type="predicted"/>
<keyword evidence="2" id="KW-1185">Reference proteome</keyword>
<name>A0A3P6S1V3_CYLGO</name>
<dbReference type="EMBL" id="UYRV01002813">
    <property type="protein sequence ID" value="VDK49281.1"/>
    <property type="molecule type" value="Genomic_DNA"/>
</dbReference>
<gene>
    <name evidence="1" type="ORF">CGOC_LOCUS1489</name>
</gene>
<sequence length="138" mass="15926">MELPAEKGKPEHPELVTQGRSVWWIEASDNSALISQIGENQEFRRLQFEFGQNLSGNHDCGRGNWRRKRGDPRKATFDVHVIKVSKKRGTACTNQTSECMTCNMEMFKKIKPRKHCFGLFDRSKSTRRHSELAAQLHP</sequence>
<organism evidence="1 2">
    <name type="scientific">Cylicostephanus goldi</name>
    <name type="common">Nematode worm</name>
    <dbReference type="NCBI Taxonomy" id="71465"/>
    <lineage>
        <taxon>Eukaryota</taxon>
        <taxon>Metazoa</taxon>
        <taxon>Ecdysozoa</taxon>
        <taxon>Nematoda</taxon>
        <taxon>Chromadorea</taxon>
        <taxon>Rhabditida</taxon>
        <taxon>Rhabditina</taxon>
        <taxon>Rhabditomorpha</taxon>
        <taxon>Strongyloidea</taxon>
        <taxon>Strongylidae</taxon>
        <taxon>Cylicostephanus</taxon>
    </lineage>
</organism>
<protein>
    <submittedName>
        <fullName evidence="1">Uncharacterized protein</fullName>
    </submittedName>
</protein>
<evidence type="ECO:0000313" key="2">
    <source>
        <dbReference type="Proteomes" id="UP000271889"/>
    </source>
</evidence>
<dbReference type="AlphaFoldDB" id="A0A3P6S1V3"/>
<reference evidence="1 2" key="1">
    <citation type="submission" date="2018-11" db="EMBL/GenBank/DDBJ databases">
        <authorList>
            <consortium name="Pathogen Informatics"/>
        </authorList>
    </citation>
    <scope>NUCLEOTIDE SEQUENCE [LARGE SCALE GENOMIC DNA]</scope>
</reference>
<dbReference type="Proteomes" id="UP000271889">
    <property type="component" value="Unassembled WGS sequence"/>
</dbReference>
<evidence type="ECO:0000313" key="1">
    <source>
        <dbReference type="EMBL" id="VDK49281.1"/>
    </source>
</evidence>